<organism evidence="4 5">
    <name type="scientific">Candidatus Jidaibacter acanthamoebae</name>
    <dbReference type="NCBI Taxonomy" id="86105"/>
    <lineage>
        <taxon>Bacteria</taxon>
        <taxon>Pseudomonadati</taxon>
        <taxon>Pseudomonadota</taxon>
        <taxon>Alphaproteobacteria</taxon>
        <taxon>Rickettsiales</taxon>
        <taxon>Candidatus Midichloriaceae</taxon>
        <taxon>Candidatus Jidaibacter</taxon>
    </lineage>
</organism>
<proteinExistence type="predicted"/>
<dbReference type="Gene3D" id="1.25.40.20">
    <property type="entry name" value="Ankyrin repeat-containing domain"/>
    <property type="match status" value="2"/>
</dbReference>
<feature type="repeat" description="ANK" evidence="3">
    <location>
        <begin position="230"/>
        <end position="263"/>
    </location>
</feature>
<dbReference type="PATRIC" id="fig|86105.3.peg.934"/>
<dbReference type="EMBL" id="JSWE01000096">
    <property type="protein sequence ID" value="KIE05360.1"/>
    <property type="molecule type" value="Genomic_DNA"/>
</dbReference>
<dbReference type="Proteomes" id="UP000031258">
    <property type="component" value="Unassembled WGS sequence"/>
</dbReference>
<evidence type="ECO:0000313" key="4">
    <source>
        <dbReference type="EMBL" id="KIE05360.1"/>
    </source>
</evidence>
<sequence length="595" mass="68264">MKSITMIEKNTSLNIKSNLKLILLEKIENEAPEQVEEFISSIPENELVAAIKEDLKLFIEKAVEKGHLKIVQLCLDNNRGEIDLNYVSKDYLQDTMLINAVISNHIEIARLLISHGADVNLIGEYARPPLYNAKSVEMIKLLIENGANLNYQFTGEGRESPLSWFITKDSFPGKKEIVEFFLHNGDNIDQDINLDICLLRVINTLEGIDRNEMVKILLKNNANVNATDDEGCTPLHYAAKDLAGKEFAEILLNYGIGIDIENDKGKTPIDIAFLEGNYELFELLALNGAIVPYNTFKNLPDTPIEKKTIQDKVLTIYNYSSTAETLFNHDYMGFNQEAETIGSINPVVLQILKSHFKLKGVPSGWEDYMKGLPVADQLKPWFDEVKKEVEQNMKELNEFISPFIAGMLCSRYPLNFPTPCPPLMFDSELAKNETLDNRRKFELSLNSYRELPQYLQPGKFPTDLEKEDNLKNFMHQIILSNEPLNPMIQNLERILTTNIFYKQDRDNVTSVLNAFKTPQPYFVDAIRELNETIKEITSTSSKQRDERIERRKLEEVARDHSQDIKRFFPIAKRVKTSEFVDRIKADKEKGKDKEL</sequence>
<dbReference type="STRING" id="86105.NF27_DT01340"/>
<dbReference type="SMART" id="SM00248">
    <property type="entry name" value="ANK"/>
    <property type="match status" value="7"/>
</dbReference>
<reference evidence="4 5" key="1">
    <citation type="submission" date="2014-11" db="EMBL/GenBank/DDBJ databases">
        <title>A Rickettsiales Symbiont of Amoebae With Ancient Features.</title>
        <authorList>
            <person name="Schulz F."/>
            <person name="Martijn J."/>
            <person name="Wascher F."/>
            <person name="Kostanjsek R."/>
            <person name="Ettema T.J."/>
            <person name="Horn M."/>
        </authorList>
    </citation>
    <scope>NUCLEOTIDE SEQUENCE [LARGE SCALE GENOMIC DNA]</scope>
    <source>
        <strain evidence="4 5">UWC36</strain>
    </source>
</reference>
<keyword evidence="2 3" id="KW-0040">ANK repeat</keyword>
<name>A0A0C1QZC4_9RICK</name>
<evidence type="ECO:0000313" key="5">
    <source>
        <dbReference type="Proteomes" id="UP000031258"/>
    </source>
</evidence>
<gene>
    <name evidence="4" type="ORF">NF27_DT01340</name>
</gene>
<dbReference type="PROSITE" id="PS50088">
    <property type="entry name" value="ANK_REPEAT"/>
    <property type="match status" value="2"/>
</dbReference>
<keyword evidence="1" id="KW-0677">Repeat</keyword>
<accession>A0A0C1QZC4</accession>
<dbReference type="SUPFAM" id="SSF48403">
    <property type="entry name" value="Ankyrin repeat"/>
    <property type="match status" value="1"/>
</dbReference>
<dbReference type="PROSITE" id="PS50297">
    <property type="entry name" value="ANK_REP_REGION"/>
    <property type="match status" value="2"/>
</dbReference>
<dbReference type="InterPro" id="IPR036770">
    <property type="entry name" value="Ankyrin_rpt-contain_sf"/>
</dbReference>
<dbReference type="PANTHER" id="PTHR24123">
    <property type="entry name" value="ANKYRIN REPEAT-CONTAINING"/>
    <property type="match status" value="1"/>
</dbReference>
<keyword evidence="5" id="KW-1185">Reference proteome</keyword>
<evidence type="ECO:0000256" key="1">
    <source>
        <dbReference type="ARBA" id="ARBA00022737"/>
    </source>
</evidence>
<protein>
    <submittedName>
        <fullName evidence="4">Uncharacterized protein</fullName>
    </submittedName>
</protein>
<dbReference type="InterPro" id="IPR002110">
    <property type="entry name" value="Ankyrin_rpt"/>
</dbReference>
<dbReference type="InterPro" id="IPR051165">
    <property type="entry name" value="Multifunctional_ANK_Repeat"/>
</dbReference>
<dbReference type="AlphaFoldDB" id="A0A0C1QZC4"/>
<comment type="caution">
    <text evidence="4">The sequence shown here is derived from an EMBL/GenBank/DDBJ whole genome shotgun (WGS) entry which is preliminary data.</text>
</comment>
<evidence type="ECO:0000256" key="2">
    <source>
        <dbReference type="ARBA" id="ARBA00023043"/>
    </source>
</evidence>
<feature type="repeat" description="ANK" evidence="3">
    <location>
        <begin position="92"/>
        <end position="124"/>
    </location>
</feature>
<dbReference type="PANTHER" id="PTHR24123:SF33">
    <property type="entry name" value="PROTEIN HOS4"/>
    <property type="match status" value="1"/>
</dbReference>
<evidence type="ECO:0000256" key="3">
    <source>
        <dbReference type="PROSITE-ProRule" id="PRU00023"/>
    </source>
</evidence>
<dbReference type="Pfam" id="PF12796">
    <property type="entry name" value="Ank_2"/>
    <property type="match status" value="2"/>
</dbReference>